<proteinExistence type="predicted"/>
<evidence type="ECO:0000256" key="3">
    <source>
        <dbReference type="ARBA" id="ARBA00022801"/>
    </source>
</evidence>
<organism evidence="8 9">
    <name type="scientific">Flavisphingopyxis soli</name>
    <dbReference type="NCBI Taxonomy" id="2601267"/>
    <lineage>
        <taxon>Bacteria</taxon>
        <taxon>Pseudomonadati</taxon>
        <taxon>Pseudomonadota</taxon>
        <taxon>Alphaproteobacteria</taxon>
        <taxon>Sphingomonadales</taxon>
        <taxon>Sphingopyxidaceae</taxon>
        <taxon>Flavisphingopyxis</taxon>
    </lineage>
</organism>
<dbReference type="InterPro" id="IPR001279">
    <property type="entry name" value="Metallo-B-lactamas"/>
</dbReference>
<protein>
    <submittedName>
        <fullName evidence="8">Ribonuclease J</fullName>
    </submittedName>
</protein>
<reference evidence="8 9" key="1">
    <citation type="submission" date="2019-08" db="EMBL/GenBank/DDBJ databases">
        <title>Sphingorhabdus soil sp. nov., isolated from arctic soil.</title>
        <authorList>
            <person name="Liu Y."/>
        </authorList>
    </citation>
    <scope>NUCLEOTIDE SEQUENCE [LARGE SCALE GENOMIC DNA]</scope>
    <source>
        <strain evidence="8 9">D-2Q-5-6</strain>
    </source>
</reference>
<dbReference type="InterPro" id="IPR011108">
    <property type="entry name" value="RMMBL"/>
</dbReference>
<evidence type="ECO:0000256" key="1">
    <source>
        <dbReference type="ARBA" id="ARBA00022722"/>
    </source>
</evidence>
<dbReference type="AlphaFoldDB" id="A0A5C6U8L4"/>
<name>A0A5C6U8L4_9SPHN</name>
<evidence type="ECO:0000256" key="2">
    <source>
        <dbReference type="ARBA" id="ARBA00022723"/>
    </source>
</evidence>
<evidence type="ECO:0000259" key="7">
    <source>
        <dbReference type="SMART" id="SM00849"/>
    </source>
</evidence>
<dbReference type="InterPro" id="IPR055132">
    <property type="entry name" value="RNase_J_b_CASP"/>
</dbReference>
<evidence type="ECO:0000313" key="8">
    <source>
        <dbReference type="EMBL" id="TXC69202.1"/>
    </source>
</evidence>
<dbReference type="Proteomes" id="UP000321129">
    <property type="component" value="Unassembled WGS sequence"/>
</dbReference>
<dbReference type="OrthoDB" id="9770211at2"/>
<dbReference type="Pfam" id="PF22505">
    <property type="entry name" value="RNase_J_b_CASP"/>
    <property type="match status" value="1"/>
</dbReference>
<dbReference type="Gene3D" id="3.60.15.10">
    <property type="entry name" value="Ribonuclease Z/Hydroxyacylglutathione hydrolase-like"/>
    <property type="match status" value="1"/>
</dbReference>
<dbReference type="SMART" id="SM00849">
    <property type="entry name" value="Lactamase_B"/>
    <property type="match status" value="1"/>
</dbReference>
<comment type="caution">
    <text evidence="8">The sequence shown here is derived from an EMBL/GenBank/DDBJ whole genome shotgun (WGS) entry which is preliminary data.</text>
</comment>
<dbReference type="PANTHER" id="PTHR43694:SF1">
    <property type="entry name" value="RIBONUCLEASE J"/>
    <property type="match status" value="1"/>
</dbReference>
<evidence type="ECO:0000256" key="4">
    <source>
        <dbReference type="ARBA" id="ARBA00022833"/>
    </source>
</evidence>
<evidence type="ECO:0000313" key="9">
    <source>
        <dbReference type="Proteomes" id="UP000321129"/>
    </source>
</evidence>
<keyword evidence="2" id="KW-0479">Metal-binding</keyword>
<dbReference type="GO" id="GO:0004527">
    <property type="term" value="F:exonuclease activity"/>
    <property type="evidence" value="ECO:0007669"/>
    <property type="project" value="UniProtKB-KW"/>
</dbReference>
<keyword evidence="9" id="KW-1185">Reference proteome</keyword>
<keyword evidence="6" id="KW-0694">RNA-binding</keyword>
<dbReference type="Pfam" id="PF07521">
    <property type="entry name" value="RMMBL"/>
    <property type="match status" value="1"/>
</dbReference>
<evidence type="ECO:0000256" key="5">
    <source>
        <dbReference type="ARBA" id="ARBA00022839"/>
    </source>
</evidence>
<keyword evidence="3" id="KW-0378">Hydrolase</keyword>
<sequence length="549" mass="59871">MTPGKELLFVALGGSGEIGMNVNLYGCDGQWLMVDLGISFGTPEYPGIDIVLPDIQFIEDNKHLLAGIVLTHGHEDHIGALPYLAADLGVPLYANRFTAGLIATKLAEEGLTKKVKVHVQDLDADFTVGNFGIRFVPLAHSIPDMCAALIRTPYGNVFHSGDWKLDEDPQMGEPSSEGELREIGDEGVLALVCDSTNVFNEDVSGSEGDVRDNLLKVIKEAPNRVLVTTFASNAARLRTLGWVAKQTGRQLCVAGRSLDRIIGIAQENDYLGEFPDTVDFQTAMKLPRDKVMIVATGGQGESRAALARIAEGNHQLALAEDDWVVFSSKQIPGNEMAIGRIQNRLAERGIVMVTERQAHIHVSGHPGRPELAAMYEWIRPEILVPVHGEIRHMKEHERFGLSQGIPKAVFQKNGDVIRLAPGKPKKIDEVTVGRLVLDGDVILAADGPVMNERRKLSLSGHISAAVARDSDGNLAGTPEFRMLGVPVEDEREQFVADLGSAVEQVFNQRHKAKSKGDDAFREALRLAVRRVATDWTGNKPIVDVLLVEI</sequence>
<keyword evidence="5" id="KW-0269">Exonuclease</keyword>
<dbReference type="RefSeq" id="WP_147123156.1">
    <property type="nucleotide sequence ID" value="NZ_VOPY01000002.1"/>
</dbReference>
<keyword evidence="1" id="KW-0540">Nuclease</keyword>
<feature type="domain" description="Metallo-beta-lactamase" evidence="7">
    <location>
        <begin position="19"/>
        <end position="214"/>
    </location>
</feature>
<dbReference type="Gene3D" id="3.10.20.580">
    <property type="match status" value="1"/>
</dbReference>
<dbReference type="Pfam" id="PF12706">
    <property type="entry name" value="Lactamase_B_2"/>
    <property type="match status" value="1"/>
</dbReference>
<dbReference type="Pfam" id="PF17770">
    <property type="entry name" value="RNase_J_C"/>
    <property type="match status" value="1"/>
</dbReference>
<dbReference type="InterPro" id="IPR036866">
    <property type="entry name" value="RibonucZ/Hydroxyglut_hydro"/>
</dbReference>
<dbReference type="Gene3D" id="3.40.50.10710">
    <property type="entry name" value="Metallo-hydrolase/oxidoreductase"/>
    <property type="match status" value="1"/>
</dbReference>
<evidence type="ECO:0000256" key="6">
    <source>
        <dbReference type="ARBA" id="ARBA00022884"/>
    </source>
</evidence>
<dbReference type="EMBL" id="VOPY01000002">
    <property type="protein sequence ID" value="TXC69202.1"/>
    <property type="molecule type" value="Genomic_DNA"/>
</dbReference>
<dbReference type="InterPro" id="IPR042173">
    <property type="entry name" value="RNase_J_2"/>
</dbReference>
<dbReference type="GO" id="GO:0046872">
    <property type="term" value="F:metal ion binding"/>
    <property type="evidence" value="ECO:0007669"/>
    <property type="project" value="UniProtKB-KW"/>
</dbReference>
<keyword evidence="4" id="KW-0862">Zinc</keyword>
<dbReference type="GO" id="GO:0003723">
    <property type="term" value="F:RNA binding"/>
    <property type="evidence" value="ECO:0007669"/>
    <property type="project" value="UniProtKB-KW"/>
</dbReference>
<dbReference type="PANTHER" id="PTHR43694">
    <property type="entry name" value="RIBONUCLEASE J"/>
    <property type="match status" value="1"/>
</dbReference>
<dbReference type="CDD" id="cd07714">
    <property type="entry name" value="RNaseJ_MBL-fold"/>
    <property type="match status" value="1"/>
</dbReference>
<dbReference type="SUPFAM" id="SSF56281">
    <property type="entry name" value="Metallo-hydrolase/oxidoreductase"/>
    <property type="match status" value="1"/>
</dbReference>
<dbReference type="InterPro" id="IPR041636">
    <property type="entry name" value="RNase_J_C"/>
</dbReference>
<accession>A0A5C6U8L4</accession>
<gene>
    <name evidence="8" type="ORF">FSZ31_09805</name>
</gene>